<evidence type="ECO:0000313" key="2">
    <source>
        <dbReference type="EMBL" id="KAI1855894.1"/>
    </source>
</evidence>
<evidence type="ECO:0000313" key="3">
    <source>
        <dbReference type="Proteomes" id="UP000829685"/>
    </source>
</evidence>
<sequence length="252" mass="27681">MSSFRSSAIATAFLAALAVAAPASGPASEVVSTTQRDFVPFDEHNPALVKRWANWDKFGEFSGWSQKFQDGQGTYVESGDEARYGFLGTGEHCWTDLFWVKHRIDAANWQRDESSVDCGKTSNCFIQNVKSGERCTSWDLHGSISGGFGTDIMAKFLGYSGEIGFEAGGGAETCLTSESQVGCNWDDKLCHTAWRSDLTLVHEGYIRRRCDKGGDHTVWMHDYEARAPIKETRVGCAALCTDMSYPDPVPSA</sequence>
<dbReference type="OrthoDB" id="5329807at2759"/>
<name>A0A9P9WB81_9PEZI</name>
<feature type="signal peptide" evidence="1">
    <location>
        <begin position="1"/>
        <end position="20"/>
    </location>
</feature>
<dbReference type="EMBL" id="JAFIMR010000048">
    <property type="protein sequence ID" value="KAI1855894.1"/>
    <property type="molecule type" value="Genomic_DNA"/>
</dbReference>
<dbReference type="Proteomes" id="UP000829685">
    <property type="component" value="Unassembled WGS sequence"/>
</dbReference>
<feature type="chain" id="PRO_5040249054" evidence="1">
    <location>
        <begin position="21"/>
        <end position="252"/>
    </location>
</feature>
<dbReference type="AlphaFoldDB" id="A0A9P9WB81"/>
<comment type="caution">
    <text evidence="2">The sequence shown here is derived from an EMBL/GenBank/DDBJ whole genome shotgun (WGS) entry which is preliminary data.</text>
</comment>
<organism evidence="2 3">
    <name type="scientific">Neoarthrinium moseri</name>
    <dbReference type="NCBI Taxonomy" id="1658444"/>
    <lineage>
        <taxon>Eukaryota</taxon>
        <taxon>Fungi</taxon>
        <taxon>Dikarya</taxon>
        <taxon>Ascomycota</taxon>
        <taxon>Pezizomycotina</taxon>
        <taxon>Sordariomycetes</taxon>
        <taxon>Xylariomycetidae</taxon>
        <taxon>Amphisphaeriales</taxon>
        <taxon>Apiosporaceae</taxon>
        <taxon>Neoarthrinium</taxon>
    </lineage>
</organism>
<evidence type="ECO:0000256" key="1">
    <source>
        <dbReference type="SAM" id="SignalP"/>
    </source>
</evidence>
<accession>A0A9P9WB81</accession>
<keyword evidence="1" id="KW-0732">Signal</keyword>
<proteinExistence type="predicted"/>
<keyword evidence="3" id="KW-1185">Reference proteome</keyword>
<reference evidence="2" key="1">
    <citation type="submission" date="2021-03" db="EMBL/GenBank/DDBJ databases">
        <title>Revisited historic fungal species revealed as producer of novel bioactive compounds through whole genome sequencing and comparative genomics.</title>
        <authorList>
            <person name="Vignolle G.A."/>
            <person name="Hochenegger N."/>
            <person name="Mach R.L."/>
            <person name="Mach-Aigner A.R."/>
            <person name="Javad Rahimi M."/>
            <person name="Salim K.A."/>
            <person name="Chan C.M."/>
            <person name="Lim L.B.L."/>
            <person name="Cai F."/>
            <person name="Druzhinina I.S."/>
            <person name="U'Ren J.M."/>
            <person name="Derntl C."/>
        </authorList>
    </citation>
    <scope>NUCLEOTIDE SEQUENCE</scope>
    <source>
        <strain evidence="2">TUCIM 5799</strain>
    </source>
</reference>
<protein>
    <submittedName>
        <fullName evidence="2">Uncharacterized protein</fullName>
    </submittedName>
</protein>
<gene>
    <name evidence="2" type="ORF">JX265_011977</name>
</gene>